<dbReference type="PANTHER" id="PTHR42055:SF1">
    <property type="entry name" value="YALI0E03476P"/>
    <property type="match status" value="1"/>
</dbReference>
<dbReference type="EMBL" id="GL385396">
    <property type="protein sequence ID" value="EJT79561.1"/>
    <property type="molecule type" value="Genomic_DNA"/>
</dbReference>
<evidence type="ECO:0000256" key="2">
    <source>
        <dbReference type="SAM" id="Phobius"/>
    </source>
</evidence>
<dbReference type="RefSeq" id="XP_009220706.1">
    <property type="nucleotide sequence ID" value="XM_009222442.1"/>
</dbReference>
<organism evidence="3">
    <name type="scientific">Gaeumannomyces tritici (strain R3-111a-1)</name>
    <name type="common">Wheat and barley take-all root rot fungus</name>
    <name type="synonym">Gaeumannomyces graminis var. tritici</name>
    <dbReference type="NCBI Taxonomy" id="644352"/>
    <lineage>
        <taxon>Eukaryota</taxon>
        <taxon>Fungi</taxon>
        <taxon>Dikarya</taxon>
        <taxon>Ascomycota</taxon>
        <taxon>Pezizomycotina</taxon>
        <taxon>Sordariomycetes</taxon>
        <taxon>Sordariomycetidae</taxon>
        <taxon>Magnaporthales</taxon>
        <taxon>Magnaporthaceae</taxon>
        <taxon>Gaeumannomyces</taxon>
    </lineage>
</organism>
<keyword evidence="5" id="KW-1185">Reference proteome</keyword>
<keyword evidence="2" id="KW-0472">Membrane</keyword>
<proteinExistence type="predicted"/>
<evidence type="ECO:0000313" key="5">
    <source>
        <dbReference type="Proteomes" id="UP000006039"/>
    </source>
</evidence>
<evidence type="ECO:0000313" key="4">
    <source>
        <dbReference type="EnsemblFungi" id="EJT79561"/>
    </source>
</evidence>
<sequence length="594" mass="65142">MPKQHVLFGRPVPRVTFPLIAVGLFAVFSLLFTLPSSIPTGPNLSKFADLKASIPKFSGTSTWRGRFNPFSPPSHPPPRQKNDTLGEFSWYTNWKWLTTPFSSTITLDENRSLLPPLRARPPIYCYYDITLEKDQARKDAESALLLTWRRAWWAQGFRPIILSSAEAKNNPMYDEVQKLKLEPALETDFMKWLAWENMNGGLLAHHLLFPMGPYQDPLLVFLRRGEYPALTRWRDLDDGLFAGPKTNIGAAIKQALANPKLGAAKDFVTTAAVDKKDDVFSVETAAPASLAFYSEKNMGSKYGPVAKAITEDRAKGLGQLDRLVAAHLQVSFQNVFSDGVAVLKPLPLPPRSVAAMLQPAALVSTPERYSNATGVYTVGTVAHPYTLQTLSSGRASLDVHWLRRRSVRDAFLGTVMKGVVPDAVSSGARVLRFKDAVAGEAGAGRALWIPAERDLPDDLEWHFGFPLGNATAAGAAAALVVVDGSGPTTTTTTTTTTTNPSDPSEVGLLDKAKKIRFSKEPADLAIRAAVEAWNLADTEAWRFARAFVERSVVERRKWEDEESKYAGGVGSDKSRRESSTGDGGGTLGRWLEKE</sequence>
<reference evidence="4" key="4">
    <citation type="journal article" date="2015" name="G3 (Bethesda)">
        <title>Genome sequences of three phytopathogenic species of the Magnaporthaceae family of fungi.</title>
        <authorList>
            <person name="Okagaki L.H."/>
            <person name="Nunes C.C."/>
            <person name="Sailsbery J."/>
            <person name="Clay B."/>
            <person name="Brown D."/>
            <person name="John T."/>
            <person name="Oh Y."/>
            <person name="Young N."/>
            <person name="Fitzgerald M."/>
            <person name="Haas B.J."/>
            <person name="Zeng Q."/>
            <person name="Young S."/>
            <person name="Adiconis X."/>
            <person name="Fan L."/>
            <person name="Levin J.Z."/>
            <person name="Mitchell T.K."/>
            <person name="Okubara P.A."/>
            <person name="Farman M.L."/>
            <person name="Kohn L.M."/>
            <person name="Birren B."/>
            <person name="Ma L.-J."/>
            <person name="Dean R.A."/>
        </authorList>
    </citation>
    <scope>NUCLEOTIDE SEQUENCE</scope>
    <source>
        <strain evidence="4">R3-111a-1</strain>
    </source>
</reference>
<evidence type="ECO:0000256" key="1">
    <source>
        <dbReference type="SAM" id="MobiDB-lite"/>
    </source>
</evidence>
<protein>
    <submittedName>
        <fullName evidence="3 4">Uncharacterized protein</fullName>
    </submittedName>
</protein>
<dbReference type="VEuPathDB" id="FungiDB:GGTG_04646"/>
<evidence type="ECO:0000313" key="3">
    <source>
        <dbReference type="EMBL" id="EJT79561.1"/>
    </source>
</evidence>
<accession>J3NTP6</accession>
<gene>
    <name evidence="4" type="primary">20345104</name>
    <name evidence="3" type="ORF">GGTG_04646</name>
</gene>
<dbReference type="eggNOG" id="ENOG502QS15">
    <property type="taxonomic scope" value="Eukaryota"/>
</dbReference>
<name>J3NTP6_GAET3</name>
<feature type="region of interest" description="Disordered" evidence="1">
    <location>
        <begin position="559"/>
        <end position="594"/>
    </location>
</feature>
<dbReference type="STRING" id="644352.J3NTP6"/>
<keyword evidence="2" id="KW-0812">Transmembrane</keyword>
<keyword evidence="2" id="KW-1133">Transmembrane helix</keyword>
<dbReference type="OrthoDB" id="5312133at2759"/>
<dbReference type="HOGENOM" id="CLU_030660_0_0_1"/>
<reference evidence="5" key="1">
    <citation type="submission" date="2010-07" db="EMBL/GenBank/DDBJ databases">
        <title>The genome sequence of Gaeumannomyces graminis var. tritici strain R3-111a-1.</title>
        <authorList>
            <consortium name="The Broad Institute Genome Sequencing Platform"/>
            <person name="Ma L.-J."/>
            <person name="Dead R."/>
            <person name="Young S."/>
            <person name="Zeng Q."/>
            <person name="Koehrsen M."/>
            <person name="Alvarado L."/>
            <person name="Berlin A."/>
            <person name="Chapman S.B."/>
            <person name="Chen Z."/>
            <person name="Freedman E."/>
            <person name="Gellesch M."/>
            <person name="Goldberg J."/>
            <person name="Griggs A."/>
            <person name="Gujja S."/>
            <person name="Heilman E.R."/>
            <person name="Heiman D."/>
            <person name="Hepburn T."/>
            <person name="Howarth C."/>
            <person name="Jen D."/>
            <person name="Larson L."/>
            <person name="Mehta T."/>
            <person name="Neiman D."/>
            <person name="Pearson M."/>
            <person name="Roberts A."/>
            <person name="Saif S."/>
            <person name="Shea T."/>
            <person name="Shenoy N."/>
            <person name="Sisk P."/>
            <person name="Stolte C."/>
            <person name="Sykes S."/>
            <person name="Walk T."/>
            <person name="White J."/>
            <person name="Yandava C."/>
            <person name="Haas B."/>
            <person name="Nusbaum C."/>
            <person name="Birren B."/>
        </authorList>
    </citation>
    <scope>NUCLEOTIDE SEQUENCE [LARGE SCALE GENOMIC DNA]</scope>
    <source>
        <strain evidence="5">R3-111a-1</strain>
    </source>
</reference>
<dbReference type="PANTHER" id="PTHR42055">
    <property type="entry name" value="YALI0E03476P"/>
    <property type="match status" value="1"/>
</dbReference>
<reference evidence="3" key="3">
    <citation type="submission" date="2010-09" db="EMBL/GenBank/DDBJ databases">
        <title>Annotation of Gaeumannomyces graminis var. tritici R3-111a-1.</title>
        <authorList>
            <consortium name="The Broad Institute Genome Sequencing Platform"/>
            <person name="Ma L.-J."/>
            <person name="Dead R."/>
            <person name="Young S.K."/>
            <person name="Zeng Q."/>
            <person name="Gargeya S."/>
            <person name="Fitzgerald M."/>
            <person name="Haas B."/>
            <person name="Abouelleil A."/>
            <person name="Alvarado L."/>
            <person name="Arachchi H.M."/>
            <person name="Berlin A."/>
            <person name="Brown A."/>
            <person name="Chapman S.B."/>
            <person name="Chen Z."/>
            <person name="Dunbar C."/>
            <person name="Freedman E."/>
            <person name="Gearin G."/>
            <person name="Gellesch M."/>
            <person name="Goldberg J."/>
            <person name="Griggs A."/>
            <person name="Gujja S."/>
            <person name="Heiman D."/>
            <person name="Howarth C."/>
            <person name="Larson L."/>
            <person name="Lui A."/>
            <person name="MacDonald P.J.P."/>
            <person name="Mehta T."/>
            <person name="Montmayeur A."/>
            <person name="Murphy C."/>
            <person name="Neiman D."/>
            <person name="Pearson M."/>
            <person name="Priest M."/>
            <person name="Roberts A."/>
            <person name="Saif S."/>
            <person name="Shea T."/>
            <person name="Shenoy N."/>
            <person name="Sisk P."/>
            <person name="Stolte C."/>
            <person name="Sykes S."/>
            <person name="Yandava C."/>
            <person name="Wortman J."/>
            <person name="Nusbaum C."/>
            <person name="Birren B."/>
        </authorList>
    </citation>
    <scope>NUCLEOTIDE SEQUENCE</scope>
    <source>
        <strain evidence="3">R3-111a-1</strain>
    </source>
</reference>
<reference evidence="4" key="5">
    <citation type="submission" date="2018-04" db="UniProtKB">
        <authorList>
            <consortium name="EnsemblFungi"/>
        </authorList>
    </citation>
    <scope>IDENTIFICATION</scope>
    <source>
        <strain evidence="4">R3-111a-1</strain>
    </source>
</reference>
<reference evidence="3" key="2">
    <citation type="submission" date="2010-07" db="EMBL/GenBank/DDBJ databases">
        <authorList>
            <consortium name="The Broad Institute Genome Sequencing Platform"/>
            <consortium name="Broad Institute Genome Sequencing Center for Infectious Disease"/>
            <person name="Ma L.-J."/>
            <person name="Dead R."/>
            <person name="Young S."/>
            <person name="Zeng Q."/>
            <person name="Koehrsen M."/>
            <person name="Alvarado L."/>
            <person name="Berlin A."/>
            <person name="Chapman S.B."/>
            <person name="Chen Z."/>
            <person name="Freedman E."/>
            <person name="Gellesch M."/>
            <person name="Goldberg J."/>
            <person name="Griggs A."/>
            <person name="Gujja S."/>
            <person name="Heilman E.R."/>
            <person name="Heiman D."/>
            <person name="Hepburn T."/>
            <person name="Howarth C."/>
            <person name="Jen D."/>
            <person name="Larson L."/>
            <person name="Mehta T."/>
            <person name="Neiman D."/>
            <person name="Pearson M."/>
            <person name="Roberts A."/>
            <person name="Saif S."/>
            <person name="Shea T."/>
            <person name="Shenoy N."/>
            <person name="Sisk P."/>
            <person name="Stolte C."/>
            <person name="Sykes S."/>
            <person name="Walk T."/>
            <person name="White J."/>
            <person name="Yandava C."/>
            <person name="Haas B."/>
            <person name="Nusbaum C."/>
            <person name="Birren B."/>
        </authorList>
    </citation>
    <scope>NUCLEOTIDE SEQUENCE</scope>
    <source>
        <strain evidence="3">R3-111a-1</strain>
    </source>
</reference>
<dbReference type="EnsemblFungi" id="EJT79561">
    <property type="protein sequence ID" value="EJT79561"/>
    <property type="gene ID" value="GGTG_04646"/>
</dbReference>
<dbReference type="Proteomes" id="UP000006039">
    <property type="component" value="Unassembled WGS sequence"/>
</dbReference>
<dbReference type="GeneID" id="20345104"/>
<feature type="transmembrane region" description="Helical" evidence="2">
    <location>
        <begin position="12"/>
        <end position="34"/>
    </location>
</feature>
<dbReference type="AlphaFoldDB" id="J3NTP6"/>